<dbReference type="AlphaFoldDB" id="A0A6C0KA74"/>
<proteinExistence type="predicted"/>
<name>A0A6C0KA74_9ZZZZ</name>
<protein>
    <submittedName>
        <fullName evidence="2">Uncharacterized protein</fullName>
    </submittedName>
</protein>
<evidence type="ECO:0000256" key="1">
    <source>
        <dbReference type="SAM" id="MobiDB-lite"/>
    </source>
</evidence>
<reference evidence="2" key="1">
    <citation type="journal article" date="2020" name="Nature">
        <title>Giant virus diversity and host interactions through global metagenomics.</title>
        <authorList>
            <person name="Schulz F."/>
            <person name="Roux S."/>
            <person name="Paez-Espino D."/>
            <person name="Jungbluth S."/>
            <person name="Walsh D.A."/>
            <person name="Denef V.J."/>
            <person name="McMahon K.D."/>
            <person name="Konstantinidis K.T."/>
            <person name="Eloe-Fadrosh E.A."/>
            <person name="Kyrpides N.C."/>
            <person name="Woyke T."/>
        </authorList>
    </citation>
    <scope>NUCLEOTIDE SEQUENCE</scope>
    <source>
        <strain evidence="2">GVMAG-S-1101178-127</strain>
    </source>
</reference>
<evidence type="ECO:0000313" key="2">
    <source>
        <dbReference type="EMBL" id="QHU13168.1"/>
    </source>
</evidence>
<sequence length="151" mass="17731">MSNSQAPSLSNLSPEAPEDDDAFSPSDYKIAEFNDLNDNDLIYVRWSVPHEKAYMYSELDRPTQWVHPHWTIRKTIQIGMGMGQRVENYEFDIEDAFTIEHRERVDPNDGLSEFVILYSDNDVDFLKIERILNSRWNSYAANKICFSFQVR</sequence>
<organism evidence="2">
    <name type="scientific">viral metagenome</name>
    <dbReference type="NCBI Taxonomy" id="1070528"/>
    <lineage>
        <taxon>unclassified sequences</taxon>
        <taxon>metagenomes</taxon>
        <taxon>organismal metagenomes</taxon>
    </lineage>
</organism>
<accession>A0A6C0KA74</accession>
<feature type="compositionally biased region" description="Polar residues" evidence="1">
    <location>
        <begin position="1"/>
        <end position="13"/>
    </location>
</feature>
<feature type="region of interest" description="Disordered" evidence="1">
    <location>
        <begin position="1"/>
        <end position="24"/>
    </location>
</feature>
<dbReference type="EMBL" id="MN740814">
    <property type="protein sequence ID" value="QHU13168.1"/>
    <property type="molecule type" value="Genomic_DNA"/>
</dbReference>